<feature type="non-terminal residue" evidence="1">
    <location>
        <position position="45"/>
    </location>
</feature>
<gene>
    <name evidence="1" type="ORF">PSYMO_31742</name>
</gene>
<protein>
    <submittedName>
        <fullName evidence="1">Uncharacterized protein</fullName>
    </submittedName>
</protein>
<comment type="caution">
    <text evidence="1">The sequence shown here is derived from an EMBL/GenBank/DDBJ whole genome shotgun (WGS) entry which is preliminary data.</text>
</comment>
<evidence type="ECO:0000313" key="2">
    <source>
        <dbReference type="Proteomes" id="UP000003465"/>
    </source>
</evidence>
<reference evidence="1 2" key="1">
    <citation type="journal article" date="2011" name="PLoS Pathog.">
        <title>Dynamic evolution of pathogenicity revealed by sequencing and comparative genomics of 19 Pseudomonas syringae isolates.</title>
        <authorList>
            <person name="Baltrus D.A."/>
            <person name="Nishimura M.T."/>
            <person name="Romanchuk A."/>
            <person name="Chang J.H."/>
            <person name="Mukhtar M.S."/>
            <person name="Cherkis K."/>
            <person name="Roach J."/>
            <person name="Grant S.R."/>
            <person name="Jones C.D."/>
            <person name="Dangl J.L."/>
        </authorList>
    </citation>
    <scope>NUCLEOTIDE SEQUENCE [LARGE SCALE GENOMIC DNA]</scope>
    <source>
        <strain evidence="1 2">301020</strain>
    </source>
</reference>
<organism evidence="1 2">
    <name type="scientific">Pseudomonas amygdali pv. mori str. 301020</name>
    <dbReference type="NCBI Taxonomy" id="629261"/>
    <lineage>
        <taxon>Bacteria</taxon>
        <taxon>Pseudomonadati</taxon>
        <taxon>Pseudomonadota</taxon>
        <taxon>Gammaproteobacteria</taxon>
        <taxon>Pseudomonadales</taxon>
        <taxon>Pseudomonadaceae</taxon>
        <taxon>Pseudomonas</taxon>
        <taxon>Pseudomonas amygdali</taxon>
    </lineage>
</organism>
<accession>A0A656GJP9</accession>
<sequence>MPPPSFTTRPVDLQRLATSGPHCRSAYVLQLMTRGFFLPAHFKPI</sequence>
<name>A0A656GJP9_PSEA0</name>
<dbReference type="Proteomes" id="UP000003465">
    <property type="component" value="Unassembled WGS sequence"/>
</dbReference>
<evidence type="ECO:0000313" key="1">
    <source>
        <dbReference type="EMBL" id="EGH25739.1"/>
    </source>
</evidence>
<dbReference type="EMBL" id="AEAG01001566">
    <property type="protein sequence ID" value="EGH25739.1"/>
    <property type="molecule type" value="Genomic_DNA"/>
</dbReference>
<dbReference type="AlphaFoldDB" id="A0A656GJP9"/>
<proteinExistence type="predicted"/>